<dbReference type="GO" id="GO:0005634">
    <property type="term" value="C:nucleus"/>
    <property type="evidence" value="ECO:0007669"/>
    <property type="project" value="UniProtKB-SubCell"/>
</dbReference>
<dbReference type="OrthoDB" id="7848332at2759"/>
<dbReference type="SUPFAM" id="SSF53335">
    <property type="entry name" value="S-adenosyl-L-methionine-dependent methyltransferases"/>
    <property type="match status" value="1"/>
</dbReference>
<dbReference type="AlphaFoldDB" id="A0A8T3CDF3"/>
<keyword evidence="15" id="KW-1185">Reference proteome</keyword>
<dbReference type="CDD" id="cd02440">
    <property type="entry name" value="AdoMet_MTases"/>
    <property type="match status" value="1"/>
</dbReference>
<dbReference type="GO" id="GO:0070611">
    <property type="term" value="F:histone H3R2 methyltransferase activity"/>
    <property type="evidence" value="ECO:0007669"/>
    <property type="project" value="TreeGrafter"/>
</dbReference>
<evidence type="ECO:0000256" key="1">
    <source>
        <dbReference type="ARBA" id="ARBA00004123"/>
    </source>
</evidence>
<dbReference type="EMBL" id="JAERUA010000025">
    <property type="protein sequence ID" value="KAI1881900.1"/>
    <property type="molecule type" value="Genomic_DNA"/>
</dbReference>
<dbReference type="GO" id="GO:0035242">
    <property type="term" value="F:protein-arginine omega-N asymmetric methyltransferase activity"/>
    <property type="evidence" value="ECO:0007669"/>
    <property type="project" value="UniProtKB-EC"/>
</dbReference>
<reference evidence="14" key="1">
    <citation type="submission" date="2021-01" db="EMBL/GenBank/DDBJ databases">
        <authorList>
            <person name="Zahm M."/>
            <person name="Roques C."/>
            <person name="Cabau C."/>
            <person name="Klopp C."/>
            <person name="Donnadieu C."/>
            <person name="Jouanno E."/>
            <person name="Lampietro C."/>
            <person name="Louis A."/>
            <person name="Herpin A."/>
            <person name="Echchiki A."/>
            <person name="Berthelot C."/>
            <person name="Parey E."/>
            <person name="Roest-Crollius H."/>
            <person name="Braasch I."/>
            <person name="Postlethwait J."/>
            <person name="Bobe J."/>
            <person name="Montfort J."/>
            <person name="Bouchez O."/>
            <person name="Begum T."/>
            <person name="Mejri S."/>
            <person name="Adams A."/>
            <person name="Chen W.-J."/>
            <person name="Guiguen Y."/>
        </authorList>
    </citation>
    <scope>NUCLEOTIDE SEQUENCE</scope>
    <source>
        <tissue evidence="14">Blood</tissue>
    </source>
</reference>
<keyword evidence="6 13" id="KW-0808">Transferase</keyword>
<evidence type="ECO:0000256" key="3">
    <source>
        <dbReference type="ARBA" id="ARBA00011925"/>
    </source>
</evidence>
<keyword evidence="7 13" id="KW-0949">S-adenosyl-L-methionine</keyword>
<organism evidence="14 15">
    <name type="scientific">Albula goreensis</name>
    <dbReference type="NCBI Taxonomy" id="1534307"/>
    <lineage>
        <taxon>Eukaryota</taxon>
        <taxon>Metazoa</taxon>
        <taxon>Chordata</taxon>
        <taxon>Craniata</taxon>
        <taxon>Vertebrata</taxon>
        <taxon>Euteleostomi</taxon>
        <taxon>Actinopterygii</taxon>
        <taxon>Neopterygii</taxon>
        <taxon>Teleostei</taxon>
        <taxon>Albuliformes</taxon>
        <taxon>Albulidae</taxon>
        <taxon>Albula</taxon>
    </lineage>
</organism>
<gene>
    <name evidence="14" type="ORF">AGOR_G00244240</name>
</gene>
<evidence type="ECO:0000256" key="7">
    <source>
        <dbReference type="ARBA" id="ARBA00022691"/>
    </source>
</evidence>
<name>A0A8T3CDF3_9TELE</name>
<dbReference type="Gene3D" id="3.40.50.150">
    <property type="entry name" value="Vaccinia Virus protein VP39"/>
    <property type="match status" value="1"/>
</dbReference>
<dbReference type="FunFam" id="3.40.50.150:FF:000031">
    <property type="entry name" value="Putative Histone-arginine methyltransferase CARM1"/>
    <property type="match status" value="1"/>
</dbReference>
<dbReference type="PANTHER" id="PTHR11006">
    <property type="entry name" value="PROTEIN ARGININE N-METHYLTRANSFERASE"/>
    <property type="match status" value="1"/>
</dbReference>
<evidence type="ECO:0000256" key="10">
    <source>
        <dbReference type="ARBA" id="ARBA00023163"/>
    </source>
</evidence>
<keyword evidence="8" id="KW-0156">Chromatin regulator</keyword>
<evidence type="ECO:0000313" key="15">
    <source>
        <dbReference type="Proteomes" id="UP000829720"/>
    </source>
</evidence>
<dbReference type="InterPro" id="IPR025799">
    <property type="entry name" value="Arg_MeTrfase"/>
</dbReference>
<evidence type="ECO:0000256" key="13">
    <source>
        <dbReference type="PROSITE-ProRule" id="PRU01015"/>
    </source>
</evidence>
<evidence type="ECO:0000256" key="2">
    <source>
        <dbReference type="ARBA" id="ARBA00004496"/>
    </source>
</evidence>
<dbReference type="Pfam" id="PF06325">
    <property type="entry name" value="PrmA"/>
    <property type="match status" value="1"/>
</dbReference>
<evidence type="ECO:0000256" key="5">
    <source>
        <dbReference type="ARBA" id="ARBA00022603"/>
    </source>
</evidence>
<dbReference type="GO" id="GO:0005737">
    <property type="term" value="C:cytoplasm"/>
    <property type="evidence" value="ECO:0007669"/>
    <property type="project" value="UniProtKB-SubCell"/>
</dbReference>
<dbReference type="PROSITE" id="PS51678">
    <property type="entry name" value="SAM_MT_PRMT"/>
    <property type="match status" value="1"/>
</dbReference>
<keyword evidence="10" id="KW-0804">Transcription</keyword>
<dbReference type="Proteomes" id="UP000829720">
    <property type="component" value="Unassembled WGS sequence"/>
</dbReference>
<comment type="caution">
    <text evidence="14">The sequence shown here is derived from an EMBL/GenBank/DDBJ whole genome shotgun (WGS) entry which is preliminary data.</text>
</comment>
<keyword evidence="9" id="KW-0805">Transcription regulation</keyword>
<dbReference type="InterPro" id="IPR029063">
    <property type="entry name" value="SAM-dependent_MTases_sf"/>
</dbReference>
<evidence type="ECO:0000256" key="9">
    <source>
        <dbReference type="ARBA" id="ARBA00023015"/>
    </source>
</evidence>
<dbReference type="GO" id="GO:0032259">
    <property type="term" value="P:methylation"/>
    <property type="evidence" value="ECO:0007669"/>
    <property type="project" value="UniProtKB-KW"/>
</dbReference>
<evidence type="ECO:0000256" key="6">
    <source>
        <dbReference type="ARBA" id="ARBA00022679"/>
    </source>
</evidence>
<proteinExistence type="predicted"/>
<keyword evidence="4" id="KW-0963">Cytoplasm</keyword>
<dbReference type="EC" id="2.1.1.319" evidence="3"/>
<evidence type="ECO:0000256" key="12">
    <source>
        <dbReference type="ARBA" id="ARBA00049086"/>
    </source>
</evidence>
<dbReference type="InterPro" id="IPR011993">
    <property type="entry name" value="PH-like_dom_sf"/>
</dbReference>
<dbReference type="Pfam" id="PF11531">
    <property type="entry name" value="CARM1"/>
    <property type="match status" value="1"/>
</dbReference>
<comment type="catalytic activity">
    <reaction evidence="12">
        <text>L-arginyl-[protein] + 2 S-adenosyl-L-methionine = N(omega),N(omega)-dimethyl-L-arginyl-[protein] + 2 S-adenosyl-L-homocysteine + 2 H(+)</text>
        <dbReference type="Rhea" id="RHEA:48096"/>
        <dbReference type="Rhea" id="RHEA-COMP:10532"/>
        <dbReference type="Rhea" id="RHEA-COMP:11991"/>
        <dbReference type="ChEBI" id="CHEBI:15378"/>
        <dbReference type="ChEBI" id="CHEBI:29965"/>
        <dbReference type="ChEBI" id="CHEBI:57856"/>
        <dbReference type="ChEBI" id="CHEBI:59789"/>
        <dbReference type="ChEBI" id="CHEBI:61897"/>
        <dbReference type="EC" id="2.1.1.319"/>
    </reaction>
</comment>
<evidence type="ECO:0000313" key="14">
    <source>
        <dbReference type="EMBL" id="KAI1881900.1"/>
    </source>
</evidence>
<keyword evidence="11" id="KW-0539">Nucleus</keyword>
<dbReference type="PANTHER" id="PTHR11006:SF49">
    <property type="entry name" value="HISTONE-ARGININE METHYLTRANSFERASE CARM1"/>
    <property type="match status" value="1"/>
</dbReference>
<evidence type="ECO:0000256" key="8">
    <source>
        <dbReference type="ARBA" id="ARBA00022853"/>
    </source>
</evidence>
<evidence type="ECO:0000256" key="11">
    <source>
        <dbReference type="ARBA" id="ARBA00023242"/>
    </source>
</evidence>
<evidence type="ECO:0000256" key="4">
    <source>
        <dbReference type="ARBA" id="ARBA00022490"/>
    </source>
</evidence>
<protein>
    <recommendedName>
        <fullName evidence="3">type I protein arginine methyltransferase</fullName>
        <ecNumber evidence="3">2.1.1.319</ecNumber>
    </recommendedName>
</protein>
<keyword evidence="5 13" id="KW-0489">Methyltransferase</keyword>
<comment type="subcellular location">
    <subcellularLocation>
        <location evidence="2">Cytoplasm</location>
    </subcellularLocation>
    <subcellularLocation>
        <location evidence="1">Nucleus</location>
    </subcellularLocation>
</comment>
<accession>A0A8T3CDF3</accession>
<dbReference type="Gene3D" id="2.30.29.30">
    <property type="entry name" value="Pleckstrin-homology domain (PH domain)/Phosphotyrosine-binding domain (PTB)"/>
    <property type="match status" value="1"/>
</dbReference>
<sequence length="271" mass="30549">MDMNVERDYFCVNLISLSEDNGKGEIVLSKQNQHYDFILQLKGEIGEMELTVKDGNGACVSKCMVSRETECCQVGSQSFVITSGCVSILLHFRTHTEFQAFLKLLKRRNESKKETSVFDQRTDDSSALQYFQFYGCLSQQQNMLQDYLRTATYQKAILVNEADFKDKTVLDVGCGLGLLSFFAIQAGAKKVYAVEASSVATYAQILVKSNNLSDKITVLAGKVEEVSFPEDVDIIISEPIGYMLLNERMLESYLHSRKWLKPNGKDVPHLQ</sequence>